<feature type="chain" id="PRO_5025498517" description="C-type lectin domain-containing protein" evidence="2">
    <location>
        <begin position="30"/>
        <end position="196"/>
    </location>
</feature>
<dbReference type="SUPFAM" id="SSF56436">
    <property type="entry name" value="C-type lectin-like"/>
    <property type="match status" value="1"/>
</dbReference>
<dbReference type="Gene3D" id="3.10.100.10">
    <property type="entry name" value="Mannose-Binding Protein A, subunit A"/>
    <property type="match status" value="1"/>
</dbReference>
<dbReference type="GeneTree" id="ENSGT00990000204219"/>
<feature type="signal peptide" evidence="2">
    <location>
        <begin position="1"/>
        <end position="29"/>
    </location>
</feature>
<organism evidence="3 4">
    <name type="scientific">Terrapene triunguis</name>
    <name type="common">Three-toed box turtle</name>
    <dbReference type="NCBI Taxonomy" id="2587831"/>
    <lineage>
        <taxon>Eukaryota</taxon>
        <taxon>Metazoa</taxon>
        <taxon>Chordata</taxon>
        <taxon>Craniata</taxon>
        <taxon>Vertebrata</taxon>
        <taxon>Euteleostomi</taxon>
        <taxon>Archelosauria</taxon>
        <taxon>Testudinata</taxon>
        <taxon>Testudines</taxon>
        <taxon>Cryptodira</taxon>
        <taxon>Durocryptodira</taxon>
        <taxon>Testudinoidea</taxon>
        <taxon>Emydidae</taxon>
        <taxon>Terrapene</taxon>
    </lineage>
</organism>
<keyword evidence="1" id="KW-0430">Lectin</keyword>
<dbReference type="GO" id="GO:0030246">
    <property type="term" value="F:carbohydrate binding"/>
    <property type="evidence" value="ECO:0007669"/>
    <property type="project" value="UniProtKB-KW"/>
</dbReference>
<accession>A0A674JW89</accession>
<dbReference type="GO" id="GO:0005886">
    <property type="term" value="C:plasma membrane"/>
    <property type="evidence" value="ECO:0007669"/>
    <property type="project" value="TreeGrafter"/>
</dbReference>
<reference evidence="3" key="1">
    <citation type="submission" date="2025-08" db="UniProtKB">
        <authorList>
            <consortium name="Ensembl"/>
        </authorList>
    </citation>
    <scope>IDENTIFICATION</scope>
</reference>
<protein>
    <recommendedName>
        <fullName evidence="5">C-type lectin domain-containing protein</fullName>
    </recommendedName>
</protein>
<evidence type="ECO:0000313" key="4">
    <source>
        <dbReference type="Proteomes" id="UP000472274"/>
    </source>
</evidence>
<reference evidence="3" key="2">
    <citation type="submission" date="2025-09" db="UniProtKB">
        <authorList>
            <consortium name="Ensembl"/>
        </authorList>
    </citation>
    <scope>IDENTIFICATION</scope>
</reference>
<sequence>GTGSYQSRWRWMWGGAKTIALLEMLRLEASPLSISISPPEGSGCKLCPPNWLLHRDKCYWVSKEKNPWNKSRDDCSRRSSRLPVLRDQDEMVNKTSPGDMSITIPSCLALPLHAELTPGRCRVGALRIRGGTAWGGGLDSNCWEREPPTLSKHQLLVVEAPPCPTAPLQGRSPELPPSLVGREWGWEGALGAALSL</sequence>
<dbReference type="InterPro" id="IPR016186">
    <property type="entry name" value="C-type_lectin-like/link_sf"/>
</dbReference>
<dbReference type="Proteomes" id="UP000472274">
    <property type="component" value="Unplaced"/>
</dbReference>
<dbReference type="InterPro" id="IPR051379">
    <property type="entry name" value="C-type_Lectin_Receptor_IMM"/>
</dbReference>
<evidence type="ECO:0000256" key="2">
    <source>
        <dbReference type="SAM" id="SignalP"/>
    </source>
</evidence>
<dbReference type="PANTHER" id="PTHR46746:SF3">
    <property type="entry name" value="C-TYPE LECTIN DOMAIN-CONTAINING PROTEIN-RELATED"/>
    <property type="match status" value="1"/>
</dbReference>
<dbReference type="InterPro" id="IPR016187">
    <property type="entry name" value="CTDL_fold"/>
</dbReference>
<dbReference type="Ensembl" id="ENSTMTT00000025783.1">
    <property type="protein sequence ID" value="ENSTMTP00000024903.1"/>
    <property type="gene ID" value="ENSTMTG00000018137.1"/>
</dbReference>
<dbReference type="PANTHER" id="PTHR46746">
    <property type="entry name" value="KILLER CELL LECTIN-LIKE RECEPTOR SUBFAMILY F MEMBER 2"/>
    <property type="match status" value="1"/>
</dbReference>
<evidence type="ECO:0000313" key="3">
    <source>
        <dbReference type="Ensembl" id="ENSTMTP00000024903.1"/>
    </source>
</evidence>
<dbReference type="AlphaFoldDB" id="A0A674JW89"/>
<name>A0A674JW89_9SAUR</name>
<keyword evidence="4" id="KW-1185">Reference proteome</keyword>
<proteinExistence type="predicted"/>
<dbReference type="InParanoid" id="A0A674JW89"/>
<keyword evidence="2" id="KW-0732">Signal</keyword>
<evidence type="ECO:0008006" key="5">
    <source>
        <dbReference type="Google" id="ProtNLM"/>
    </source>
</evidence>
<evidence type="ECO:0000256" key="1">
    <source>
        <dbReference type="ARBA" id="ARBA00022734"/>
    </source>
</evidence>